<reference evidence="1 2" key="1">
    <citation type="journal article" date="2015" name="ISME J.">
        <title>Genomic and phenotypic differentiation among Methanosarcina mazei populations from Columbia River sediment.</title>
        <authorList>
            <person name="Youngblut N.D."/>
            <person name="Wirth J.S."/>
            <person name="Henriksen J.R."/>
            <person name="Smith M."/>
            <person name="Simon H."/>
            <person name="Metcalf W.W."/>
            <person name="Whitaker R.J."/>
        </authorList>
    </citation>
    <scope>NUCLEOTIDE SEQUENCE [LARGE SCALE GENOMIC DNA]</scope>
    <source>
        <strain evidence="1 2">3.F.A.1A.1</strain>
    </source>
</reference>
<organism evidence="1 2">
    <name type="scientific">Methanosarcina mazei</name>
    <name type="common">Methanosarcina frisia</name>
    <dbReference type="NCBI Taxonomy" id="2209"/>
    <lineage>
        <taxon>Archaea</taxon>
        <taxon>Methanobacteriati</taxon>
        <taxon>Methanobacteriota</taxon>
        <taxon>Stenosarchaea group</taxon>
        <taxon>Methanomicrobia</taxon>
        <taxon>Methanosarcinales</taxon>
        <taxon>Methanosarcinaceae</taxon>
        <taxon>Methanosarcina</taxon>
    </lineage>
</organism>
<accession>A0A0F8E3U9</accession>
<comment type="caution">
    <text evidence="1">The sequence shown here is derived from an EMBL/GenBank/DDBJ whole genome shotgun (WGS) entry which is preliminary data.</text>
</comment>
<protein>
    <submittedName>
        <fullName evidence="1">Uncharacterized protein</fullName>
    </submittedName>
</protein>
<evidence type="ECO:0000313" key="2">
    <source>
        <dbReference type="Proteomes" id="UP000034399"/>
    </source>
</evidence>
<evidence type="ECO:0000313" key="1">
    <source>
        <dbReference type="EMBL" id="KKG35357.1"/>
    </source>
</evidence>
<proteinExistence type="predicted"/>
<sequence>MALCSVADVRAFASPASVSDADITAIIALVSDEIAAKSGGSASSTDTNLKFAGIHASVAAVLKKARSNGELASSVSSGNYSQSNTGLISEIKEHEDAADVYIRKYLYVSMSSFAIPYGRVGRGTVNAELE</sequence>
<name>A0A0F8E3U9_METMZ</name>
<dbReference type="Proteomes" id="UP000034399">
    <property type="component" value="Unassembled WGS sequence"/>
</dbReference>
<dbReference type="AlphaFoldDB" id="A0A0F8E3U9"/>
<dbReference type="PATRIC" id="fig|2209.61.peg.3352"/>
<dbReference type="RefSeq" id="WP_048044017.1">
    <property type="nucleotide sequence ID" value="NZ_JJPA01000071.1"/>
</dbReference>
<dbReference type="EMBL" id="JJPA01000071">
    <property type="protein sequence ID" value="KKG35357.1"/>
    <property type="molecule type" value="Genomic_DNA"/>
</dbReference>
<gene>
    <name evidence="1" type="ORF">DU52_15565</name>
</gene>